<reference evidence="3 4" key="1">
    <citation type="submission" date="2015-09" db="EMBL/GenBank/DDBJ databases">
        <title>Complete genome sequence of a benzo[a]pyrene-degrading bacterium Altererythrobacter epoxidivorans CGMCC 1.7731T.</title>
        <authorList>
            <person name="Li Z."/>
            <person name="Cheng H."/>
            <person name="Huo Y."/>
            <person name="Xu X."/>
        </authorList>
    </citation>
    <scope>NUCLEOTIDE SEQUENCE [LARGE SCALE GENOMIC DNA]</scope>
    <source>
        <strain evidence="3 4">CGMCC 1.7731</strain>
    </source>
</reference>
<dbReference type="Proteomes" id="UP000057938">
    <property type="component" value="Chromosome"/>
</dbReference>
<dbReference type="InterPro" id="IPR036291">
    <property type="entry name" value="NAD(P)-bd_dom_sf"/>
</dbReference>
<dbReference type="EMBL" id="CP012669">
    <property type="protein sequence ID" value="ALE16773.1"/>
    <property type="molecule type" value="Genomic_DNA"/>
</dbReference>
<gene>
    <name evidence="3" type="ORF">AMC99_01481</name>
</gene>
<comment type="similarity">
    <text evidence="1">Belongs to the short-chain dehydrogenases/reductases (SDR) family.</text>
</comment>
<dbReference type="SUPFAM" id="SSF51735">
    <property type="entry name" value="NAD(P)-binding Rossmann-fold domains"/>
    <property type="match status" value="1"/>
</dbReference>
<dbReference type="GO" id="GO:0016491">
    <property type="term" value="F:oxidoreductase activity"/>
    <property type="evidence" value="ECO:0007669"/>
    <property type="project" value="UniProtKB-KW"/>
</dbReference>
<dbReference type="STRING" id="361183.AMC99_01481"/>
<protein>
    <submittedName>
        <fullName evidence="3">FolM Alternative dihydrofolate reductase 1</fullName>
    </submittedName>
</protein>
<dbReference type="PATRIC" id="fig|361183.4.peg.1451"/>
<proteinExistence type="inferred from homology"/>
<dbReference type="KEGG" id="aep:AMC99_01481"/>
<dbReference type="PANTHER" id="PTHR43639">
    <property type="entry name" value="OXIDOREDUCTASE, SHORT-CHAIN DEHYDROGENASE/REDUCTASE FAMILY (AFU_ORTHOLOGUE AFUA_5G02870)"/>
    <property type="match status" value="1"/>
</dbReference>
<dbReference type="InterPro" id="IPR002347">
    <property type="entry name" value="SDR_fam"/>
</dbReference>
<evidence type="ECO:0000256" key="2">
    <source>
        <dbReference type="ARBA" id="ARBA00023002"/>
    </source>
</evidence>
<evidence type="ECO:0000256" key="1">
    <source>
        <dbReference type="ARBA" id="ARBA00006484"/>
    </source>
</evidence>
<name>A0A0M4M863_9SPHN</name>
<dbReference type="Gene3D" id="3.40.50.720">
    <property type="entry name" value="NAD(P)-binding Rossmann-like Domain"/>
    <property type="match status" value="1"/>
</dbReference>
<accession>A0A0M4M863</accession>
<dbReference type="Pfam" id="PF13561">
    <property type="entry name" value="adh_short_C2"/>
    <property type="match status" value="1"/>
</dbReference>
<dbReference type="RefSeq" id="WP_061924758.1">
    <property type="nucleotide sequence ID" value="NZ_CP012669.1"/>
</dbReference>
<dbReference type="PRINTS" id="PR00081">
    <property type="entry name" value="GDHRDH"/>
</dbReference>
<dbReference type="AlphaFoldDB" id="A0A0M4M863"/>
<evidence type="ECO:0000313" key="4">
    <source>
        <dbReference type="Proteomes" id="UP000057938"/>
    </source>
</evidence>
<dbReference type="PANTHER" id="PTHR43639:SF1">
    <property type="entry name" value="SHORT-CHAIN DEHYDROGENASE_REDUCTASE FAMILY PROTEIN"/>
    <property type="match status" value="1"/>
</dbReference>
<keyword evidence="2" id="KW-0560">Oxidoreductase</keyword>
<dbReference type="OrthoDB" id="9786360at2"/>
<keyword evidence="4" id="KW-1185">Reference proteome</keyword>
<sequence length="256" mass="27787">MIKPAILVTGGAARIGAAIVRAFAAEGWHVVIHYLGSDDEAEALAATLPSAETVQCDLSDDESAIAMIDDLADRLDDWRVLVNSASVFHYDDVRALETGIYREAMQVNALTPARMAQRFLAHAKSEAGRCVIQVTDQKLANPNPDFFSYTMSKHALDATIAMLAMAAKDADDRVYGLAPGAILPSHDQTPEEIEVSHRLNPLHRKTEANEVAKAALLLTSGALRSGETLFVDSGQHLLHQDRDVIYLAREMDPATT</sequence>
<evidence type="ECO:0000313" key="3">
    <source>
        <dbReference type="EMBL" id="ALE16773.1"/>
    </source>
</evidence>
<organism evidence="3 4">
    <name type="scientific">Altererythrobacter epoxidivorans</name>
    <dbReference type="NCBI Taxonomy" id="361183"/>
    <lineage>
        <taxon>Bacteria</taxon>
        <taxon>Pseudomonadati</taxon>
        <taxon>Pseudomonadota</taxon>
        <taxon>Alphaproteobacteria</taxon>
        <taxon>Sphingomonadales</taxon>
        <taxon>Erythrobacteraceae</taxon>
        <taxon>Altererythrobacter</taxon>
    </lineage>
</organism>